<organism evidence="4 5">
    <name type="scientific">Torulaspora globosa</name>
    <dbReference type="NCBI Taxonomy" id="48254"/>
    <lineage>
        <taxon>Eukaryota</taxon>
        <taxon>Fungi</taxon>
        <taxon>Dikarya</taxon>
        <taxon>Ascomycota</taxon>
        <taxon>Saccharomycotina</taxon>
        <taxon>Saccharomycetes</taxon>
        <taxon>Saccharomycetales</taxon>
        <taxon>Saccharomycetaceae</taxon>
        <taxon>Torulaspora</taxon>
    </lineage>
</organism>
<dbReference type="CDD" id="cd05227">
    <property type="entry name" value="AR_SDR_e"/>
    <property type="match status" value="1"/>
</dbReference>
<dbReference type="InterPro" id="IPR036291">
    <property type="entry name" value="NAD(P)-bd_dom_sf"/>
</dbReference>
<comment type="similarity">
    <text evidence="2">Belongs to the NAD(P)-dependent epimerase/dehydratase family. Dihydroflavonol-4-reductase subfamily.</text>
</comment>
<reference evidence="4 5" key="1">
    <citation type="submission" date="2020-06" db="EMBL/GenBank/DDBJ databases">
        <title>The yeast mating-type switching endonuclease HO is a domesticated member of an unorthodox homing genetic element family.</title>
        <authorList>
            <person name="Coughlan A.Y."/>
            <person name="Lombardi L."/>
            <person name="Braun-Galleani S."/>
            <person name="Martos A.R."/>
            <person name="Galeote V."/>
            <person name="Bigey F."/>
            <person name="Dequin S."/>
            <person name="Byrne K.P."/>
            <person name="Wolfe K.H."/>
        </authorList>
    </citation>
    <scope>NUCLEOTIDE SEQUENCE [LARGE SCALE GENOMIC DNA]</scope>
    <source>
        <strain evidence="4 5">CBS764</strain>
    </source>
</reference>
<dbReference type="AlphaFoldDB" id="A0A7G3ZCC0"/>
<dbReference type="FunFam" id="3.40.50.720:FF:000191">
    <property type="entry name" value="Methylglyoxal reductase (NADPH-dependent)"/>
    <property type="match status" value="1"/>
</dbReference>
<dbReference type="EMBL" id="CP059247">
    <property type="protein sequence ID" value="QLL31156.1"/>
    <property type="molecule type" value="Genomic_DNA"/>
</dbReference>
<keyword evidence="1" id="KW-0560">Oxidoreductase</keyword>
<dbReference type="GeneID" id="59324275"/>
<feature type="domain" description="NAD-dependent epimerase/dehydratase" evidence="3">
    <location>
        <begin position="3"/>
        <end position="260"/>
    </location>
</feature>
<keyword evidence="5" id="KW-1185">Reference proteome</keyword>
<accession>A0A7G3ZCC0</accession>
<dbReference type="PANTHER" id="PTHR10366">
    <property type="entry name" value="NAD DEPENDENT EPIMERASE/DEHYDRATASE"/>
    <property type="match status" value="1"/>
</dbReference>
<evidence type="ECO:0000313" key="5">
    <source>
        <dbReference type="Proteomes" id="UP000515788"/>
    </source>
</evidence>
<gene>
    <name evidence="4" type="ORF">HG536_0B00140</name>
</gene>
<proteinExistence type="inferred from homology"/>
<sequence length="343" mass="37753">MTVLVSGATGFIAQYIVNDLLKQNYKVIGTVRSQEKADKLKKHFGNNPNLALELVADIAAPNAFDSVFKKYGADIKVVLHTASPVSINTKEYEKDLLIPAVNGTKNILEAIKKYAAKSVERVVVTSSCAAVVDTSNQGDGSVVYTEESWNPATWESCQVNGISAYCGSKKLAEAAAWDFVRENRNVVKFQLSTVNPIYVFGPQLFDEEVKDRLSSSCELINALVRGKPEAQYLQGMRGNYIDVRDVSRAHLAAFQKEQAIGKRLILSNGPFTYQDLEDIVNEDFPQLKGKILVGNPGSGKDIHKTMPTIDNSKTREILGYPFKSLKETVDDTAAQILKKDGKL</sequence>
<evidence type="ECO:0000256" key="2">
    <source>
        <dbReference type="ARBA" id="ARBA00023445"/>
    </source>
</evidence>
<evidence type="ECO:0000259" key="3">
    <source>
        <dbReference type="Pfam" id="PF01370"/>
    </source>
</evidence>
<dbReference type="GO" id="GO:0016616">
    <property type="term" value="F:oxidoreductase activity, acting on the CH-OH group of donors, NAD or NADP as acceptor"/>
    <property type="evidence" value="ECO:0007669"/>
    <property type="project" value="TreeGrafter"/>
</dbReference>
<protein>
    <recommendedName>
        <fullName evidence="3">NAD-dependent epimerase/dehydratase domain-containing protein</fullName>
    </recommendedName>
</protein>
<name>A0A7G3ZCC0_9SACH</name>
<dbReference type="KEGG" id="tgb:HG536_0B00140"/>
<evidence type="ECO:0000313" key="4">
    <source>
        <dbReference type="EMBL" id="QLL31156.1"/>
    </source>
</evidence>
<dbReference type="OrthoDB" id="2735536at2759"/>
<dbReference type="Proteomes" id="UP000515788">
    <property type="component" value="Chromosome 2"/>
</dbReference>
<dbReference type="InterPro" id="IPR001509">
    <property type="entry name" value="Epimerase_deHydtase"/>
</dbReference>
<dbReference type="Gene3D" id="3.40.50.720">
    <property type="entry name" value="NAD(P)-binding Rossmann-like Domain"/>
    <property type="match status" value="1"/>
</dbReference>
<dbReference type="RefSeq" id="XP_037137831.1">
    <property type="nucleotide sequence ID" value="XM_037281936.1"/>
</dbReference>
<evidence type="ECO:0000256" key="1">
    <source>
        <dbReference type="ARBA" id="ARBA00023002"/>
    </source>
</evidence>
<dbReference type="Pfam" id="PF01370">
    <property type="entry name" value="Epimerase"/>
    <property type="match status" value="1"/>
</dbReference>
<dbReference type="SUPFAM" id="SSF51735">
    <property type="entry name" value="NAD(P)-binding Rossmann-fold domains"/>
    <property type="match status" value="1"/>
</dbReference>
<dbReference type="InterPro" id="IPR050425">
    <property type="entry name" value="NAD(P)_dehydrat-like"/>
</dbReference>
<dbReference type="PANTHER" id="PTHR10366:SF844">
    <property type="entry name" value="NADPH-DEPENDENT METHYLGLYOXAL REDUCTASE GRE2"/>
    <property type="match status" value="1"/>
</dbReference>